<evidence type="ECO:0000256" key="9">
    <source>
        <dbReference type="ARBA" id="ARBA00023136"/>
    </source>
</evidence>
<accession>A0A9Q1I2F3</accession>
<keyword evidence="9 18" id="KW-0472">Membrane</keyword>
<evidence type="ECO:0000256" key="7">
    <source>
        <dbReference type="ARBA" id="ARBA00022989"/>
    </source>
</evidence>
<comment type="catalytic activity">
    <reaction evidence="10">
        <text>L-lysine(out) + H(+)(in) = L-lysine(in) + H(+)(out)</text>
        <dbReference type="Rhea" id="RHEA:70795"/>
        <dbReference type="ChEBI" id="CHEBI:15378"/>
        <dbReference type="ChEBI" id="CHEBI:32551"/>
    </reaction>
</comment>
<dbReference type="Pfam" id="PF00153">
    <property type="entry name" value="Mito_carr"/>
    <property type="match status" value="3"/>
</dbReference>
<evidence type="ECO:0000256" key="15">
    <source>
        <dbReference type="ARBA" id="ARBA00054811"/>
    </source>
</evidence>
<keyword evidence="7" id="KW-1133">Transmembrane helix</keyword>
<reference evidence="20" key="1">
    <citation type="journal article" date="2023" name="Science">
        <title>Genome structures resolve the early diversification of teleost fishes.</title>
        <authorList>
            <person name="Parey E."/>
            <person name="Louis A."/>
            <person name="Montfort J."/>
            <person name="Bouchez O."/>
            <person name="Roques C."/>
            <person name="Iampietro C."/>
            <person name="Lluch J."/>
            <person name="Castinel A."/>
            <person name="Donnadieu C."/>
            <person name="Desvignes T."/>
            <person name="Floi Bucao C."/>
            <person name="Jouanno E."/>
            <person name="Wen M."/>
            <person name="Mejri S."/>
            <person name="Dirks R."/>
            <person name="Jansen H."/>
            <person name="Henkel C."/>
            <person name="Chen W.J."/>
            <person name="Zahm M."/>
            <person name="Cabau C."/>
            <person name="Klopp C."/>
            <person name="Thompson A.W."/>
            <person name="Robinson-Rechavi M."/>
            <person name="Braasch I."/>
            <person name="Lecointre G."/>
            <person name="Bobe J."/>
            <person name="Postlethwait J.H."/>
            <person name="Berthelot C."/>
            <person name="Roest Crollius H."/>
            <person name="Guiguen Y."/>
        </authorList>
    </citation>
    <scope>NUCLEOTIDE SEQUENCE</scope>
    <source>
        <strain evidence="20">Concon-B</strain>
    </source>
</reference>
<dbReference type="GO" id="GO:1990575">
    <property type="term" value="P:mitochondrial L-ornithine transmembrane transport"/>
    <property type="evidence" value="ECO:0007669"/>
    <property type="project" value="TreeGrafter"/>
</dbReference>
<evidence type="ECO:0000256" key="19">
    <source>
        <dbReference type="RuleBase" id="RU000488"/>
    </source>
</evidence>
<evidence type="ECO:0000313" key="21">
    <source>
        <dbReference type="Proteomes" id="UP001152803"/>
    </source>
</evidence>
<comment type="subcellular location">
    <subcellularLocation>
        <location evidence="1">Mitochondrion inner membrane</location>
        <topology evidence="1">Multi-pass membrane protein</topology>
    </subcellularLocation>
</comment>
<feature type="repeat" description="Solcar" evidence="18">
    <location>
        <begin position="235"/>
        <end position="321"/>
    </location>
</feature>
<evidence type="ECO:0000256" key="10">
    <source>
        <dbReference type="ARBA" id="ARBA00050969"/>
    </source>
</evidence>
<evidence type="ECO:0000256" key="5">
    <source>
        <dbReference type="ARBA" id="ARBA00022737"/>
    </source>
</evidence>
<evidence type="ECO:0000256" key="17">
    <source>
        <dbReference type="ARBA" id="ARBA00076500"/>
    </source>
</evidence>
<organism evidence="20 21">
    <name type="scientific">Conger conger</name>
    <name type="common">Conger eel</name>
    <name type="synonym">Muraena conger</name>
    <dbReference type="NCBI Taxonomy" id="82655"/>
    <lineage>
        <taxon>Eukaryota</taxon>
        <taxon>Metazoa</taxon>
        <taxon>Chordata</taxon>
        <taxon>Craniata</taxon>
        <taxon>Vertebrata</taxon>
        <taxon>Euteleostomi</taxon>
        <taxon>Actinopterygii</taxon>
        <taxon>Neopterygii</taxon>
        <taxon>Teleostei</taxon>
        <taxon>Anguilliformes</taxon>
        <taxon>Congridae</taxon>
        <taxon>Conger</taxon>
    </lineage>
</organism>
<evidence type="ECO:0000313" key="20">
    <source>
        <dbReference type="EMBL" id="KAJ8276158.1"/>
    </source>
</evidence>
<dbReference type="Gene3D" id="1.50.40.10">
    <property type="entry name" value="Mitochondrial carrier domain"/>
    <property type="match status" value="2"/>
</dbReference>
<evidence type="ECO:0000256" key="13">
    <source>
        <dbReference type="ARBA" id="ARBA00052532"/>
    </source>
</evidence>
<evidence type="ECO:0000256" key="18">
    <source>
        <dbReference type="PROSITE-ProRule" id="PRU00282"/>
    </source>
</evidence>
<evidence type="ECO:0000256" key="11">
    <source>
        <dbReference type="ARBA" id="ARBA00051921"/>
    </source>
</evidence>
<dbReference type="GO" id="GO:0000064">
    <property type="term" value="F:L-ornithine transmembrane transporter activity"/>
    <property type="evidence" value="ECO:0007669"/>
    <property type="project" value="TreeGrafter"/>
</dbReference>
<dbReference type="Proteomes" id="UP001152803">
    <property type="component" value="Unassembled WGS sequence"/>
</dbReference>
<evidence type="ECO:0000256" key="14">
    <source>
        <dbReference type="ARBA" id="ARBA00052952"/>
    </source>
</evidence>
<dbReference type="InterPro" id="IPR023395">
    <property type="entry name" value="MCP_dom_sf"/>
</dbReference>
<evidence type="ECO:0000256" key="2">
    <source>
        <dbReference type="ARBA" id="ARBA00006375"/>
    </source>
</evidence>
<keyword evidence="6" id="KW-0999">Mitochondrion inner membrane</keyword>
<comment type="caution">
    <text evidence="20">The sequence shown here is derived from an EMBL/GenBank/DDBJ whole genome shotgun (WGS) entry which is preliminary data.</text>
</comment>
<evidence type="ECO:0000256" key="6">
    <source>
        <dbReference type="ARBA" id="ARBA00022792"/>
    </source>
</evidence>
<evidence type="ECO:0000256" key="8">
    <source>
        <dbReference type="ARBA" id="ARBA00023128"/>
    </source>
</evidence>
<feature type="repeat" description="Solcar" evidence="18">
    <location>
        <begin position="33"/>
        <end position="117"/>
    </location>
</feature>
<dbReference type="PROSITE" id="PS50920">
    <property type="entry name" value="SOLCAR"/>
    <property type="match status" value="3"/>
</dbReference>
<evidence type="ECO:0000256" key="3">
    <source>
        <dbReference type="ARBA" id="ARBA00022448"/>
    </source>
</evidence>
<dbReference type="SUPFAM" id="SSF103506">
    <property type="entry name" value="Mitochondrial carrier"/>
    <property type="match status" value="1"/>
</dbReference>
<name>A0A9Q1I2F3_CONCO</name>
<dbReference type="InterPro" id="IPR050567">
    <property type="entry name" value="Mitochondrial_Carrier"/>
</dbReference>
<sequence>MDVPVCVRSGPLVRATLSGGQMAVEKGGVHPVIDALINLTAGAAGGVACVLSGQPFDTVKTKLQTFPSLYSGFVDCSLKTYRQDGVWGLYQGTMPALLANMAENAVLFACYGTCQQLTARTFGLESTSELSDLQNAAAGSLASVFSSLVLCPTELVKCRMQALHEMRAAGKTSLASGVSTWSMVKSILQTEGPQGLFQGMTSTWLREVPGYFFFFGGYEISRTFLTKPGCSKDQLDALPLVVSGGIGGAFFWLAVYPIDSVKSRIQVLSMIGKQAGFLHTLLSIIRTEGVPALYIGLTPTVLRAFPSNGALFLVYELIRRALTSQATGS</sequence>
<comment type="catalytic activity">
    <reaction evidence="12">
        <text>L-ornithine(out) + L-lysine(in) = L-ornithine(in) + L-lysine(out)</text>
        <dbReference type="Rhea" id="RHEA:70799"/>
        <dbReference type="ChEBI" id="CHEBI:32551"/>
        <dbReference type="ChEBI" id="CHEBI:46911"/>
    </reaction>
</comment>
<dbReference type="GO" id="GO:0015297">
    <property type="term" value="F:antiporter activity"/>
    <property type="evidence" value="ECO:0007669"/>
    <property type="project" value="UniProtKB-ARBA"/>
</dbReference>
<dbReference type="FunFam" id="1.50.40.10:FF:000055">
    <property type="entry name" value="mitochondrial ornithine transporter 1 isoform X1"/>
    <property type="match status" value="1"/>
</dbReference>
<evidence type="ECO:0000256" key="1">
    <source>
        <dbReference type="ARBA" id="ARBA00004448"/>
    </source>
</evidence>
<comment type="function">
    <text evidence="15">Mitochondrial ornithine-citrulline antiporter. Catalyzes the exchange between cytosolic ornithine and mitochondrial citrulline plus an H(+), the proton compensates the positive charge of ornithine thus leading to an electroneutral transport. Plays a crucial role in the urea cycle, by connecting the cytosolic and the intramitochondrial reactions of the urea cycle. Lysine and arginine are also transported by the antiport mechanism. In addition, catalyzes an electroneutral exchange of ornithine or lysine for H(+), a reaction driven by the pH gradient across the inner membrane.</text>
</comment>
<dbReference type="OrthoDB" id="409586at2759"/>
<evidence type="ECO:0000256" key="4">
    <source>
        <dbReference type="ARBA" id="ARBA00022692"/>
    </source>
</evidence>
<dbReference type="EMBL" id="JAFJMO010000005">
    <property type="protein sequence ID" value="KAJ8276158.1"/>
    <property type="molecule type" value="Genomic_DNA"/>
</dbReference>
<keyword evidence="8" id="KW-0496">Mitochondrion</keyword>
<keyword evidence="4 18" id="KW-0812">Transmembrane</keyword>
<keyword evidence="3 19" id="KW-0813">Transport</keyword>
<dbReference type="PANTHER" id="PTHR45624:SF11">
    <property type="entry name" value="MITOCHONDRIAL ORNITHINE TRANSPORTER 1-LIKE"/>
    <property type="match status" value="1"/>
</dbReference>
<comment type="catalytic activity">
    <reaction evidence="13">
        <text>L-citrulline(in) + L-ornithine(out) + H(+)(in) = L-citrulline(out) + L-ornithine(in) + H(+)(out)</text>
        <dbReference type="Rhea" id="RHEA:70787"/>
        <dbReference type="ChEBI" id="CHEBI:15378"/>
        <dbReference type="ChEBI" id="CHEBI:46911"/>
        <dbReference type="ChEBI" id="CHEBI:57743"/>
    </reaction>
</comment>
<dbReference type="GO" id="GO:0005743">
    <property type="term" value="C:mitochondrial inner membrane"/>
    <property type="evidence" value="ECO:0007669"/>
    <property type="project" value="UniProtKB-SubCell"/>
</dbReference>
<protein>
    <recommendedName>
        <fullName evidence="16">Mitochondrial ornithine transporter 1</fullName>
    </recommendedName>
    <alternativeName>
        <fullName evidence="17">Solute carrier family 25 member 15</fullName>
    </alternativeName>
</protein>
<comment type="catalytic activity">
    <reaction evidence="11">
        <text>L-ornithine(in) + L-arginine(out) = L-ornithine(out) + L-arginine(in)</text>
        <dbReference type="Rhea" id="RHEA:34991"/>
        <dbReference type="ChEBI" id="CHEBI:32682"/>
        <dbReference type="ChEBI" id="CHEBI:46911"/>
    </reaction>
</comment>
<gene>
    <name evidence="20" type="ORF">COCON_G00079100</name>
</gene>
<feature type="repeat" description="Solcar" evidence="18">
    <location>
        <begin position="130"/>
        <end position="224"/>
    </location>
</feature>
<keyword evidence="21" id="KW-1185">Reference proteome</keyword>
<comment type="similarity">
    <text evidence="2 19">Belongs to the mitochondrial carrier (TC 2.A.29) family.</text>
</comment>
<evidence type="ECO:0000256" key="16">
    <source>
        <dbReference type="ARBA" id="ARBA00071130"/>
    </source>
</evidence>
<proteinExistence type="inferred from homology"/>
<comment type="catalytic activity">
    <reaction evidence="14">
        <text>L-ornithine(out) + H(+)(in) = L-ornithine(in) + H(+)(out)</text>
        <dbReference type="Rhea" id="RHEA:70791"/>
        <dbReference type="ChEBI" id="CHEBI:15378"/>
        <dbReference type="ChEBI" id="CHEBI:46911"/>
    </reaction>
</comment>
<dbReference type="AlphaFoldDB" id="A0A9Q1I2F3"/>
<keyword evidence="5" id="KW-0677">Repeat</keyword>
<dbReference type="PANTHER" id="PTHR45624">
    <property type="entry name" value="MITOCHONDRIAL BASIC AMINO ACIDS TRANSPORTER-RELATED"/>
    <property type="match status" value="1"/>
</dbReference>
<dbReference type="InterPro" id="IPR018108">
    <property type="entry name" value="MCP_transmembrane"/>
</dbReference>
<evidence type="ECO:0000256" key="12">
    <source>
        <dbReference type="ARBA" id="ARBA00052116"/>
    </source>
</evidence>